<dbReference type="EMBL" id="RYZR01000003">
    <property type="protein sequence ID" value="RUL66240.1"/>
    <property type="molecule type" value="Genomic_DNA"/>
</dbReference>
<keyword evidence="2" id="KW-1185">Reference proteome</keyword>
<gene>
    <name evidence="1" type="ORF">EKH79_06055</name>
</gene>
<dbReference type="Proteomes" id="UP000267077">
    <property type="component" value="Unassembled WGS sequence"/>
</dbReference>
<dbReference type="RefSeq" id="WP_126672867.1">
    <property type="nucleotide sequence ID" value="NZ_RYZR01000003.1"/>
</dbReference>
<accession>A0A3S0PI57</accession>
<dbReference type="InterPro" id="IPR021710">
    <property type="entry name" value="DUF3293"/>
</dbReference>
<evidence type="ECO:0000313" key="1">
    <source>
        <dbReference type="EMBL" id="RUL66240.1"/>
    </source>
</evidence>
<dbReference type="AlphaFoldDB" id="A0A3S0PI57"/>
<sequence>MDEKLIEAYRTTDYRVRLPRGGWVSIRVDAAIPEELLPWTGKYAWAFITAWNPHSEVQARTQNRAAQQSLLSAIRELRQTVCVRPGMGVGEDWREPSLFVVGPDLFETDRFAQHFRQNAYVHGLGTSPARLRLTGGSTPHGQAG</sequence>
<dbReference type="OrthoDB" id="6024680at2"/>
<evidence type="ECO:0000313" key="2">
    <source>
        <dbReference type="Proteomes" id="UP000267077"/>
    </source>
</evidence>
<organism evidence="1 2">
    <name type="scientific">Dyella dinghuensis</name>
    <dbReference type="NCBI Taxonomy" id="1920169"/>
    <lineage>
        <taxon>Bacteria</taxon>
        <taxon>Pseudomonadati</taxon>
        <taxon>Pseudomonadota</taxon>
        <taxon>Gammaproteobacteria</taxon>
        <taxon>Lysobacterales</taxon>
        <taxon>Rhodanobacteraceae</taxon>
        <taxon>Dyella</taxon>
    </lineage>
</organism>
<proteinExistence type="predicted"/>
<dbReference type="Pfam" id="PF11697">
    <property type="entry name" value="DUF3293"/>
    <property type="match status" value="1"/>
</dbReference>
<protein>
    <submittedName>
        <fullName evidence="1">DUF3293 domain-containing protein</fullName>
    </submittedName>
</protein>
<reference evidence="1 2" key="1">
    <citation type="submission" date="2018-12" db="EMBL/GenBank/DDBJ databases">
        <title>Dyella dinghuensis sp. nov. DHOA06 and Dyella choica sp. nov. 4M-K27, isolated from forest soil.</title>
        <authorList>
            <person name="Qiu L.-H."/>
            <person name="Gao Z.-H."/>
        </authorList>
    </citation>
    <scope>NUCLEOTIDE SEQUENCE [LARGE SCALE GENOMIC DNA]</scope>
    <source>
        <strain evidence="1 2">DHOA06</strain>
    </source>
</reference>
<comment type="caution">
    <text evidence="1">The sequence shown here is derived from an EMBL/GenBank/DDBJ whole genome shotgun (WGS) entry which is preliminary data.</text>
</comment>
<name>A0A3S0PI57_9GAMM</name>